<dbReference type="EMBL" id="CP089983">
    <property type="protein sequence ID" value="WXB06971.1"/>
    <property type="molecule type" value="Genomic_DNA"/>
</dbReference>
<dbReference type="InterPro" id="IPR029058">
    <property type="entry name" value="AB_hydrolase_fold"/>
</dbReference>
<evidence type="ECO:0000259" key="1">
    <source>
        <dbReference type="Pfam" id="PF00326"/>
    </source>
</evidence>
<keyword evidence="3" id="KW-1185">Reference proteome</keyword>
<name>A0ABZ2LCQ7_9BACT</name>
<evidence type="ECO:0000313" key="2">
    <source>
        <dbReference type="EMBL" id="WXB06971.1"/>
    </source>
</evidence>
<accession>A0ABZ2LCQ7</accession>
<dbReference type="Pfam" id="PF00326">
    <property type="entry name" value="Peptidase_S9"/>
    <property type="match status" value="1"/>
</dbReference>
<gene>
    <name evidence="2" type="ORF">LVJ94_06945</name>
</gene>
<protein>
    <submittedName>
        <fullName evidence="2">Prolyl oligopeptidase family serine peptidase</fullName>
    </submittedName>
</protein>
<dbReference type="InterPro" id="IPR001375">
    <property type="entry name" value="Peptidase_S9_cat"/>
</dbReference>
<dbReference type="RefSeq" id="WP_394836631.1">
    <property type="nucleotide sequence ID" value="NZ_CP089929.1"/>
</dbReference>
<dbReference type="Gene3D" id="3.40.50.1820">
    <property type="entry name" value="alpha/beta hydrolase"/>
    <property type="match status" value="1"/>
</dbReference>
<proteinExistence type="predicted"/>
<sequence length="372" mass="40523">MAFMVIVATPIVGRVAWYASDQAIKPVHSQHPDGIPVLVVKDDNGTHRVTLPATVTTRRPGVFWLTWEGGFATVGDITSSSSDRVERLLLGDRVPATGAIVRFSAKVPTDPAGLGLEFSEIMVPTELGPTPVWYVPAAATARTWAIVVHGQNGSRSSMLFVAPMLHQLGLPVLVSTYRNDLGAPASSDGLMHLGESEWRDLEAVMRVAEEKGAHGLLLYGGSMGGQIIGQLLRNSTLAEQVCSVVLDAPPSSMSKVAAYANEQHHLPSIMAWLTGKIVDWRTEIKSDQLDLLTYPPKIRPPALLLHGDGDLEVPAQLSRDFAAAAAQHNWPMEYREFHADGHVESWNADPLAYENIVRAFIERTTRHCEPAR</sequence>
<dbReference type="Proteomes" id="UP001374803">
    <property type="component" value="Chromosome"/>
</dbReference>
<reference evidence="2" key="1">
    <citation type="submission" date="2021-12" db="EMBL/GenBank/DDBJ databases">
        <title>Discovery of the Pendulisporaceae a myxobacterial family with distinct sporulation behavior and unique specialized metabolism.</title>
        <authorList>
            <person name="Garcia R."/>
            <person name="Popoff A."/>
            <person name="Bader C.D."/>
            <person name="Loehr J."/>
            <person name="Walesch S."/>
            <person name="Walt C."/>
            <person name="Boldt J."/>
            <person name="Bunk B."/>
            <person name="Haeckl F.J.F.P.J."/>
            <person name="Gunesch A.P."/>
            <person name="Birkelbach J."/>
            <person name="Nuebel U."/>
            <person name="Pietschmann T."/>
            <person name="Bach T."/>
            <person name="Mueller R."/>
        </authorList>
    </citation>
    <scope>NUCLEOTIDE SEQUENCE</scope>
    <source>
        <strain evidence="2">MSr11367</strain>
    </source>
</reference>
<feature type="domain" description="Peptidase S9 prolyl oligopeptidase catalytic" evidence="1">
    <location>
        <begin position="190"/>
        <end position="350"/>
    </location>
</feature>
<organism evidence="2 3">
    <name type="scientific">Pendulispora rubella</name>
    <dbReference type="NCBI Taxonomy" id="2741070"/>
    <lineage>
        <taxon>Bacteria</taxon>
        <taxon>Pseudomonadati</taxon>
        <taxon>Myxococcota</taxon>
        <taxon>Myxococcia</taxon>
        <taxon>Myxococcales</taxon>
        <taxon>Sorangiineae</taxon>
        <taxon>Pendulisporaceae</taxon>
        <taxon>Pendulispora</taxon>
    </lineage>
</organism>
<dbReference type="SUPFAM" id="SSF53474">
    <property type="entry name" value="alpha/beta-Hydrolases"/>
    <property type="match status" value="1"/>
</dbReference>
<evidence type="ECO:0000313" key="3">
    <source>
        <dbReference type="Proteomes" id="UP001374803"/>
    </source>
</evidence>